<dbReference type="EMBL" id="JAFMYV010000007">
    <property type="protein sequence ID" value="MBO0937721.1"/>
    <property type="molecule type" value="Genomic_DNA"/>
</dbReference>
<dbReference type="Proteomes" id="UP000664034">
    <property type="component" value="Unassembled WGS sequence"/>
</dbReference>
<organism evidence="1 2">
    <name type="scientific">Fibrella rubiginis</name>
    <dbReference type="NCBI Taxonomy" id="2817060"/>
    <lineage>
        <taxon>Bacteria</taxon>
        <taxon>Pseudomonadati</taxon>
        <taxon>Bacteroidota</taxon>
        <taxon>Cytophagia</taxon>
        <taxon>Cytophagales</taxon>
        <taxon>Spirosomataceae</taxon>
        <taxon>Fibrella</taxon>
    </lineage>
</organism>
<proteinExistence type="predicted"/>
<evidence type="ECO:0000313" key="1">
    <source>
        <dbReference type="EMBL" id="MBO0937721.1"/>
    </source>
</evidence>
<accession>A0A939K5X8</accession>
<reference evidence="1" key="1">
    <citation type="submission" date="2021-03" db="EMBL/GenBank/DDBJ databases">
        <title>Fibrella sp. HMF5335 genome sequencing and assembly.</title>
        <authorList>
            <person name="Kang H."/>
            <person name="Kim H."/>
            <person name="Bae S."/>
            <person name="Joh K."/>
        </authorList>
    </citation>
    <scope>NUCLEOTIDE SEQUENCE</scope>
    <source>
        <strain evidence="1">HMF5335</strain>
    </source>
</reference>
<keyword evidence="2" id="KW-1185">Reference proteome</keyword>
<protein>
    <submittedName>
        <fullName evidence="1">Uncharacterized protein</fullName>
    </submittedName>
</protein>
<comment type="caution">
    <text evidence="1">The sequence shown here is derived from an EMBL/GenBank/DDBJ whole genome shotgun (WGS) entry which is preliminary data.</text>
</comment>
<gene>
    <name evidence="1" type="ORF">J2I47_14275</name>
</gene>
<name>A0A939K5X8_9BACT</name>
<sequence length="114" mass="12324">MESHEQASDLLDQTMDTLKPGVMDMTPQSGRGILDQWIATLGDAENTREITDLLQQLKTQLTAGDPNPGEMQQILTDLSTNTHEMSVNVGPEGDMATRLEALASTLQATAGQIK</sequence>
<dbReference type="AlphaFoldDB" id="A0A939K5X8"/>
<dbReference type="RefSeq" id="WP_207365270.1">
    <property type="nucleotide sequence ID" value="NZ_JAFMYV010000007.1"/>
</dbReference>
<evidence type="ECO:0000313" key="2">
    <source>
        <dbReference type="Proteomes" id="UP000664034"/>
    </source>
</evidence>